<comment type="caution">
    <text evidence="1">The sequence shown here is derived from an EMBL/GenBank/DDBJ whole genome shotgun (WGS) entry which is preliminary data.</text>
</comment>
<organism evidence="1 2">
    <name type="scientific">Austropuccinia psidii MF-1</name>
    <dbReference type="NCBI Taxonomy" id="1389203"/>
    <lineage>
        <taxon>Eukaryota</taxon>
        <taxon>Fungi</taxon>
        <taxon>Dikarya</taxon>
        <taxon>Basidiomycota</taxon>
        <taxon>Pucciniomycotina</taxon>
        <taxon>Pucciniomycetes</taxon>
        <taxon>Pucciniales</taxon>
        <taxon>Sphaerophragmiaceae</taxon>
        <taxon>Austropuccinia</taxon>
    </lineage>
</organism>
<accession>A0A9Q3C1N5</accession>
<dbReference type="EMBL" id="AVOT02004554">
    <property type="protein sequence ID" value="MBW0476699.1"/>
    <property type="molecule type" value="Genomic_DNA"/>
</dbReference>
<name>A0A9Q3C1N5_9BASI</name>
<reference evidence="1" key="1">
    <citation type="submission" date="2021-03" db="EMBL/GenBank/DDBJ databases">
        <title>Draft genome sequence of rust myrtle Austropuccinia psidii MF-1, a brazilian biotype.</title>
        <authorList>
            <person name="Quecine M.C."/>
            <person name="Pachon D.M.R."/>
            <person name="Bonatelli M.L."/>
            <person name="Correr F.H."/>
            <person name="Franceschini L.M."/>
            <person name="Leite T.F."/>
            <person name="Margarido G.R.A."/>
            <person name="Almeida C.A."/>
            <person name="Ferrarezi J.A."/>
            <person name="Labate C.A."/>
        </authorList>
    </citation>
    <scope>NUCLEOTIDE SEQUENCE</scope>
    <source>
        <strain evidence="1">MF-1</strain>
    </source>
</reference>
<evidence type="ECO:0000313" key="1">
    <source>
        <dbReference type="EMBL" id="MBW0476699.1"/>
    </source>
</evidence>
<dbReference type="OrthoDB" id="2504905at2759"/>
<keyword evidence="2" id="KW-1185">Reference proteome</keyword>
<sequence length="149" mass="16896">MVTLCQQLFELVNLTYNPNTSLANYTYKFTDLYWSFQNCPLGNTFQMDIGEGSAAAILLMSIGQDSSLIGLVKTLYYATPFNLEQITNRLLIEDSHRTKKITNSTLYLRQSNPLYQKPHLNNSSTSLNHPWPSKVISHRGHPYSFQSGG</sequence>
<proteinExistence type="predicted"/>
<dbReference type="AlphaFoldDB" id="A0A9Q3C1N5"/>
<evidence type="ECO:0000313" key="2">
    <source>
        <dbReference type="Proteomes" id="UP000765509"/>
    </source>
</evidence>
<protein>
    <submittedName>
        <fullName evidence="1">Uncharacterized protein</fullName>
    </submittedName>
</protein>
<dbReference type="Proteomes" id="UP000765509">
    <property type="component" value="Unassembled WGS sequence"/>
</dbReference>
<gene>
    <name evidence="1" type="ORF">O181_016414</name>
</gene>